<reference evidence="2 3" key="1">
    <citation type="submission" date="2014-03" db="EMBL/GenBank/DDBJ databases">
        <title>Draft Genome Sequence of Actibacterium mucosum KCTC 23349, a Marine Alphaproteobacterium with Complex Ionic Requirements Isolated from Mediterranean Seawater at Malvarrosa Beach, Valencia, Spain.</title>
        <authorList>
            <person name="Arahal D.R."/>
            <person name="Shao Z."/>
            <person name="Lai Q."/>
            <person name="Pujalte M.J."/>
        </authorList>
    </citation>
    <scope>NUCLEOTIDE SEQUENCE [LARGE SCALE GENOMIC DNA]</scope>
    <source>
        <strain evidence="2 3">KCTC 23349</strain>
    </source>
</reference>
<dbReference type="Proteomes" id="UP000026249">
    <property type="component" value="Unassembled WGS sequence"/>
</dbReference>
<dbReference type="NCBIfam" id="TIGR01444">
    <property type="entry name" value="fkbM_fam"/>
    <property type="match status" value="1"/>
</dbReference>
<dbReference type="OrthoDB" id="5679686at2"/>
<dbReference type="SUPFAM" id="SSF53335">
    <property type="entry name" value="S-adenosyl-L-methionine-dependent methyltransferases"/>
    <property type="match status" value="1"/>
</dbReference>
<evidence type="ECO:0000313" key="3">
    <source>
        <dbReference type="Proteomes" id="UP000026249"/>
    </source>
</evidence>
<sequence>MTPHVERILKRLRLGRPVVSGPQRVIHTQVMDTPVAFCVNMDNDPIQRNHQRGTFYELKELTRLIDLFPEGGVFVDIGANVGNHSIFAAKFLKPSRVIPFEPNPRAYNLLIQNVLANQLLDVFDLSKLGVGLSDSHSGGFAMEDRERNLGGAKMLEGEGDLEVFPADQLLADETPAMIKIDVEGMEMPVLAGLAETVARARPMILAEIDNTNEDAFMAWAEDNGYAVLRTYQRYRLNKNHLLVDKDAAEKLNLDEEGAVNA</sequence>
<dbReference type="GO" id="GO:0008168">
    <property type="term" value="F:methyltransferase activity"/>
    <property type="evidence" value="ECO:0007669"/>
    <property type="project" value="UniProtKB-KW"/>
</dbReference>
<dbReference type="PANTHER" id="PTHR34203">
    <property type="entry name" value="METHYLTRANSFERASE, FKBM FAMILY PROTEIN"/>
    <property type="match status" value="1"/>
</dbReference>
<organism evidence="2 3">
    <name type="scientific">Actibacterium mucosum KCTC 23349</name>
    <dbReference type="NCBI Taxonomy" id="1454373"/>
    <lineage>
        <taxon>Bacteria</taxon>
        <taxon>Pseudomonadati</taxon>
        <taxon>Pseudomonadota</taxon>
        <taxon>Alphaproteobacteria</taxon>
        <taxon>Rhodobacterales</taxon>
        <taxon>Roseobacteraceae</taxon>
        <taxon>Actibacterium</taxon>
    </lineage>
</organism>
<proteinExistence type="predicted"/>
<dbReference type="InterPro" id="IPR006342">
    <property type="entry name" value="FkbM_mtfrase"/>
</dbReference>
<comment type="caution">
    <text evidence="2">The sequence shown here is derived from an EMBL/GenBank/DDBJ whole genome shotgun (WGS) entry which is preliminary data.</text>
</comment>
<dbReference type="Gene3D" id="3.40.50.150">
    <property type="entry name" value="Vaccinia Virus protein VP39"/>
    <property type="match status" value="1"/>
</dbReference>
<keyword evidence="3" id="KW-1185">Reference proteome</keyword>
<dbReference type="RefSeq" id="WP_051588239.1">
    <property type="nucleotide sequence ID" value="NZ_JFKE01000004.1"/>
</dbReference>
<feature type="domain" description="Methyltransferase FkbM" evidence="1">
    <location>
        <begin position="76"/>
        <end position="215"/>
    </location>
</feature>
<dbReference type="InterPro" id="IPR029063">
    <property type="entry name" value="SAM-dependent_MTases_sf"/>
</dbReference>
<evidence type="ECO:0000259" key="1">
    <source>
        <dbReference type="Pfam" id="PF05050"/>
    </source>
</evidence>
<dbReference type="PANTHER" id="PTHR34203:SF15">
    <property type="entry name" value="SLL1173 PROTEIN"/>
    <property type="match status" value="1"/>
</dbReference>
<accession>A0A037ZKN7</accession>
<dbReference type="Pfam" id="PF05050">
    <property type="entry name" value="Methyltransf_21"/>
    <property type="match status" value="1"/>
</dbReference>
<gene>
    <name evidence="2" type="ORF">ACMU_11795</name>
</gene>
<name>A0A037ZKN7_9RHOB</name>
<dbReference type="AlphaFoldDB" id="A0A037ZKN7"/>
<protein>
    <submittedName>
        <fullName evidence="2">Methyltransferase</fullName>
    </submittedName>
</protein>
<dbReference type="EMBL" id="JFKE01000004">
    <property type="protein sequence ID" value="KAJ55371.1"/>
    <property type="molecule type" value="Genomic_DNA"/>
</dbReference>
<dbReference type="GO" id="GO:0032259">
    <property type="term" value="P:methylation"/>
    <property type="evidence" value="ECO:0007669"/>
    <property type="project" value="UniProtKB-KW"/>
</dbReference>
<keyword evidence="2" id="KW-0808">Transferase</keyword>
<dbReference type="STRING" id="1454373.ACMU_11795"/>
<dbReference type="InterPro" id="IPR052514">
    <property type="entry name" value="SAM-dependent_MTase"/>
</dbReference>
<keyword evidence="2" id="KW-0489">Methyltransferase</keyword>
<evidence type="ECO:0000313" key="2">
    <source>
        <dbReference type="EMBL" id="KAJ55371.1"/>
    </source>
</evidence>